<name>A0A151R0H6_CAJCA</name>
<evidence type="ECO:0000313" key="2">
    <source>
        <dbReference type="Proteomes" id="UP000075243"/>
    </source>
</evidence>
<evidence type="ECO:0000313" key="1">
    <source>
        <dbReference type="EMBL" id="KYP36050.1"/>
    </source>
</evidence>
<accession>A0A151R0H6</accession>
<dbReference type="Gramene" id="C.cajan_42072.t">
    <property type="protein sequence ID" value="C.cajan_42072.t.cds1"/>
    <property type="gene ID" value="C.cajan_42072"/>
</dbReference>
<proteinExistence type="predicted"/>
<keyword evidence="2" id="KW-1185">Reference proteome</keyword>
<protein>
    <submittedName>
        <fullName evidence="1">Uncharacterized protein</fullName>
    </submittedName>
</protein>
<reference evidence="1" key="1">
    <citation type="journal article" date="2012" name="Nat. Biotechnol.">
        <title>Draft genome sequence of pigeonpea (Cajanus cajan), an orphan legume crop of resource-poor farmers.</title>
        <authorList>
            <person name="Varshney R.K."/>
            <person name="Chen W."/>
            <person name="Li Y."/>
            <person name="Bharti A.K."/>
            <person name="Saxena R.K."/>
            <person name="Schlueter J.A."/>
            <person name="Donoghue M.T."/>
            <person name="Azam S."/>
            <person name="Fan G."/>
            <person name="Whaley A.M."/>
            <person name="Farmer A.D."/>
            <person name="Sheridan J."/>
            <person name="Iwata A."/>
            <person name="Tuteja R."/>
            <person name="Penmetsa R.V."/>
            <person name="Wu W."/>
            <person name="Upadhyaya H.D."/>
            <person name="Yang S.P."/>
            <person name="Shah T."/>
            <person name="Saxena K.B."/>
            <person name="Michael T."/>
            <person name="McCombie W.R."/>
            <person name="Yang B."/>
            <person name="Zhang G."/>
            <person name="Yang H."/>
            <person name="Wang J."/>
            <person name="Spillane C."/>
            <person name="Cook D.R."/>
            <person name="May G.D."/>
            <person name="Xu X."/>
            <person name="Jackson S.A."/>
        </authorList>
    </citation>
    <scope>NUCLEOTIDE SEQUENCE [LARGE SCALE GENOMIC DNA]</scope>
</reference>
<dbReference type="AlphaFoldDB" id="A0A151R0H6"/>
<gene>
    <name evidence="1" type="ORF">KK1_042862</name>
</gene>
<dbReference type="EMBL" id="KQ484275">
    <property type="protein sequence ID" value="KYP36050.1"/>
    <property type="molecule type" value="Genomic_DNA"/>
</dbReference>
<sequence length="73" mass="8494">MTATLDQQKHYGKTPFTQEIISTRLPDNWKNLTLDQYDGTTDLDEHIDTFVTQVNLYTEEDIILCKVFPTSLK</sequence>
<organism evidence="1 2">
    <name type="scientific">Cajanus cajan</name>
    <name type="common">Pigeon pea</name>
    <name type="synonym">Cajanus indicus</name>
    <dbReference type="NCBI Taxonomy" id="3821"/>
    <lineage>
        <taxon>Eukaryota</taxon>
        <taxon>Viridiplantae</taxon>
        <taxon>Streptophyta</taxon>
        <taxon>Embryophyta</taxon>
        <taxon>Tracheophyta</taxon>
        <taxon>Spermatophyta</taxon>
        <taxon>Magnoliopsida</taxon>
        <taxon>eudicotyledons</taxon>
        <taxon>Gunneridae</taxon>
        <taxon>Pentapetalae</taxon>
        <taxon>rosids</taxon>
        <taxon>fabids</taxon>
        <taxon>Fabales</taxon>
        <taxon>Fabaceae</taxon>
        <taxon>Papilionoideae</taxon>
        <taxon>50 kb inversion clade</taxon>
        <taxon>NPAAA clade</taxon>
        <taxon>indigoferoid/millettioid clade</taxon>
        <taxon>Phaseoleae</taxon>
        <taxon>Cajanus</taxon>
    </lineage>
</organism>
<dbReference type="Proteomes" id="UP000075243">
    <property type="component" value="Unassembled WGS sequence"/>
</dbReference>